<dbReference type="KEGG" id="fte:Fluta_4037"/>
<name>F2IIN7_FLUTR</name>
<dbReference type="AlphaFoldDB" id="F2IIN7"/>
<reference evidence="1 2" key="1">
    <citation type="journal article" date="2011" name="Stand. Genomic Sci.">
        <title>Complete genome sequence of the gliding freshwater bacterium Fluviicola taffensis type strain (RW262).</title>
        <authorList>
            <person name="Woyke T."/>
            <person name="Chertkov O."/>
            <person name="Lapidus A."/>
            <person name="Nolan M."/>
            <person name="Lucas S."/>
            <person name="Del Rio T.G."/>
            <person name="Tice H."/>
            <person name="Cheng J.F."/>
            <person name="Tapia R."/>
            <person name="Han C."/>
            <person name="Goodwin L."/>
            <person name="Pitluck S."/>
            <person name="Liolios K."/>
            <person name="Pagani I."/>
            <person name="Ivanova N."/>
            <person name="Huntemann M."/>
            <person name="Mavromatis K."/>
            <person name="Mikhailova N."/>
            <person name="Pati A."/>
            <person name="Chen A."/>
            <person name="Palaniappan K."/>
            <person name="Land M."/>
            <person name="Hauser L."/>
            <person name="Brambilla E.M."/>
            <person name="Rohde M."/>
            <person name="Mwirichia R."/>
            <person name="Sikorski J."/>
            <person name="Tindall B.J."/>
            <person name="Goker M."/>
            <person name="Bristow J."/>
            <person name="Eisen J.A."/>
            <person name="Markowitz V."/>
            <person name="Hugenholtz P."/>
            <person name="Klenk H.P."/>
            <person name="Kyrpides N.C."/>
        </authorList>
    </citation>
    <scope>NUCLEOTIDE SEQUENCE [LARGE SCALE GENOMIC DNA]</scope>
    <source>
        <strain evidence="2">DSM 16823 / RW262 / RW262</strain>
    </source>
</reference>
<dbReference type="eggNOG" id="ENOG5032FY8">
    <property type="taxonomic scope" value="Bacteria"/>
</dbReference>
<dbReference type="HOGENOM" id="CLU_101314_0_0_10"/>
<accession>F2IIN7</accession>
<evidence type="ECO:0008006" key="3">
    <source>
        <dbReference type="Google" id="ProtNLM"/>
    </source>
</evidence>
<reference evidence="2" key="2">
    <citation type="submission" date="2011-02" db="EMBL/GenBank/DDBJ databases">
        <title>The complete genome of Fluviicola taffensis DSM 16823.</title>
        <authorList>
            <consortium name="US DOE Joint Genome Institute (JGI-PGF)"/>
            <person name="Lucas S."/>
            <person name="Copeland A."/>
            <person name="Lapidus A."/>
            <person name="Bruce D."/>
            <person name="Goodwin L."/>
            <person name="Pitluck S."/>
            <person name="Kyrpides N."/>
            <person name="Mavromatis K."/>
            <person name="Ivanova N."/>
            <person name="Mikhailova N."/>
            <person name="Pagani I."/>
            <person name="Chertkov O."/>
            <person name="Detter J.C."/>
            <person name="Han C."/>
            <person name="Tapia R."/>
            <person name="Land M."/>
            <person name="Hauser L."/>
            <person name="Markowitz V."/>
            <person name="Cheng J.-F."/>
            <person name="Hugenholtz P."/>
            <person name="Woyke T."/>
            <person name="Wu D."/>
            <person name="Tindall B."/>
            <person name="Pomrenke H.G."/>
            <person name="Brambilla E."/>
            <person name="Klenk H.-P."/>
            <person name="Eisen J.A."/>
        </authorList>
    </citation>
    <scope>NUCLEOTIDE SEQUENCE [LARGE SCALE GENOMIC DNA]</scope>
    <source>
        <strain evidence="2">DSM 16823 / RW262 / RW262</strain>
    </source>
</reference>
<evidence type="ECO:0000313" key="2">
    <source>
        <dbReference type="Proteomes" id="UP000007463"/>
    </source>
</evidence>
<dbReference type="STRING" id="755732.Fluta_4037"/>
<dbReference type="Proteomes" id="UP000007463">
    <property type="component" value="Chromosome"/>
</dbReference>
<dbReference type="OrthoDB" id="1467525at2"/>
<evidence type="ECO:0000313" key="1">
    <source>
        <dbReference type="EMBL" id="AEA45999.1"/>
    </source>
</evidence>
<gene>
    <name evidence="1" type="ordered locus">Fluta_4037</name>
</gene>
<organism evidence="1 2">
    <name type="scientific">Fluviicola taffensis (strain DSM 16823 / NCIMB 13979 / RW262)</name>
    <dbReference type="NCBI Taxonomy" id="755732"/>
    <lineage>
        <taxon>Bacteria</taxon>
        <taxon>Pseudomonadati</taxon>
        <taxon>Bacteroidota</taxon>
        <taxon>Flavobacteriia</taxon>
        <taxon>Flavobacteriales</taxon>
        <taxon>Crocinitomicaceae</taxon>
        <taxon>Fluviicola</taxon>
    </lineage>
</organism>
<dbReference type="RefSeq" id="WP_013688756.1">
    <property type="nucleotide sequence ID" value="NC_015321.1"/>
</dbReference>
<dbReference type="PROSITE" id="PS51257">
    <property type="entry name" value="PROKAR_LIPOPROTEIN"/>
    <property type="match status" value="1"/>
</dbReference>
<sequence precursor="true">MILKIGYISFILTFFLVLAGTQSCKKKSTEVDMGYDYFPQNEGHYVVYSVHEIYIDTDKDTFDYYIKAVVGEPITDNSGRIARKYERYSSNSANGPWTIKDVWTSIIDGPRAELVEENNRTIKLIFAPSESADWNMNAYNTLEALDCYYSNLNQPYSINSTNLPTTVTVEQEDFTSFIDSRRKYEVYAKGIGMVHKYFKDYEILNGNPNNVKKGHFLEMKMVSYGN</sequence>
<dbReference type="EMBL" id="CP002542">
    <property type="protein sequence ID" value="AEA45999.1"/>
    <property type="molecule type" value="Genomic_DNA"/>
</dbReference>
<protein>
    <recommendedName>
        <fullName evidence="3">Lipoprotein</fullName>
    </recommendedName>
</protein>
<proteinExistence type="predicted"/>
<keyword evidence="2" id="KW-1185">Reference proteome</keyword>